<evidence type="ECO:0000313" key="10">
    <source>
        <dbReference type="Proteomes" id="UP000199226"/>
    </source>
</evidence>
<dbReference type="Pfam" id="PF01471">
    <property type="entry name" value="PG_binding_1"/>
    <property type="match status" value="1"/>
</dbReference>
<reference evidence="10" key="1">
    <citation type="submission" date="2016-10" db="EMBL/GenBank/DDBJ databases">
        <authorList>
            <person name="Varghese N."/>
            <person name="Submissions S."/>
        </authorList>
    </citation>
    <scope>NUCLEOTIDE SEQUENCE [LARGE SCALE GENOMIC DNA]</scope>
    <source>
        <strain evidence="10">DSM 24536</strain>
    </source>
</reference>
<name>A0A1G9LRT6_9SPHI</name>
<keyword evidence="5 7" id="KW-0573">Peptidoglycan synthesis</keyword>
<accession>A0A1G9LRT6</accession>
<dbReference type="InterPro" id="IPR038063">
    <property type="entry name" value="Transpep_catalytic_dom"/>
</dbReference>
<sequence length="551" mass="63759">MNFRFSAFIIVSFFMILLPFQGCGQKKQDAGKVSADSLIDRDQNVWNRSIPGSFSSQTKSRFDSLEIRDFIRQYPKFSKFEESIMTFYSHRNMAFAWFDAEGLIEHADNLTDRIRNLKSEGVNKELPYFQSLDSLIYSSDSDQFSHFQKIKLELILTAQYFAFAESVWGGIDAKFLKEIDWNLPRKKVSFEEYLDSILESPPGNFKEVKAPVNRQHDLLKNFLNQYRVQAAKGHWLEIKAGSKSFELGDSSEVIKQVKLRLFELGDLKDSKTDQIFDLDLQNAVKQFQTRHGLKDDGVIGKGTISELNVPYEQRIKQLLVNMERSRWIPVSVSTDYLVVNIPEFRLHVYSADQLVWSCNVVVGKAIHKTVIFSGDLKYIAFSPYWNVPQSIVKNELLKDMRRDKNYLQKHNMEITGYRDGLPEIRQKPGPSNSLGLVKFLFPNSYNIYLHDTPSKSLFNESARAFSHGCIRISEPFKLAQFLLRNDPSWDDTSINAAMNAGVERIISLKEKTPVFIVYFTAFVDKDGLINFRKDIYDRDERLADMIMNFQP</sequence>
<dbReference type="UniPathway" id="UPA00219"/>
<dbReference type="InterPro" id="IPR005490">
    <property type="entry name" value="LD_TPept_cat_dom"/>
</dbReference>
<evidence type="ECO:0000259" key="8">
    <source>
        <dbReference type="PROSITE" id="PS52029"/>
    </source>
</evidence>
<dbReference type="InterPro" id="IPR036365">
    <property type="entry name" value="PGBD-like_sf"/>
</dbReference>
<feature type="domain" description="L,D-TPase catalytic" evidence="8">
    <location>
        <begin position="335"/>
        <end position="497"/>
    </location>
</feature>
<dbReference type="CDD" id="cd16913">
    <property type="entry name" value="YkuD_like"/>
    <property type="match status" value="1"/>
</dbReference>
<protein>
    <submittedName>
        <fullName evidence="9">Murein L,D-transpeptidase YcbB/YkuD</fullName>
    </submittedName>
</protein>
<dbReference type="Proteomes" id="UP000199226">
    <property type="component" value="Unassembled WGS sequence"/>
</dbReference>
<organism evidence="9 10">
    <name type="scientific">Daejeonella rubra</name>
    <dbReference type="NCBI Taxonomy" id="990371"/>
    <lineage>
        <taxon>Bacteria</taxon>
        <taxon>Pseudomonadati</taxon>
        <taxon>Bacteroidota</taxon>
        <taxon>Sphingobacteriia</taxon>
        <taxon>Sphingobacteriales</taxon>
        <taxon>Sphingobacteriaceae</taxon>
        <taxon>Daejeonella</taxon>
    </lineage>
</organism>
<evidence type="ECO:0000256" key="5">
    <source>
        <dbReference type="ARBA" id="ARBA00022984"/>
    </source>
</evidence>
<dbReference type="Pfam" id="PF03734">
    <property type="entry name" value="YkuD"/>
    <property type="match status" value="1"/>
</dbReference>
<evidence type="ECO:0000256" key="6">
    <source>
        <dbReference type="ARBA" id="ARBA00023316"/>
    </source>
</evidence>
<dbReference type="InterPro" id="IPR045380">
    <property type="entry name" value="LD_TPept_scaffold_dom"/>
</dbReference>
<dbReference type="GO" id="GO:0016740">
    <property type="term" value="F:transferase activity"/>
    <property type="evidence" value="ECO:0007669"/>
    <property type="project" value="UniProtKB-KW"/>
</dbReference>
<evidence type="ECO:0000313" key="9">
    <source>
        <dbReference type="EMBL" id="SDL64497.1"/>
    </source>
</evidence>
<dbReference type="GO" id="GO:0009252">
    <property type="term" value="P:peptidoglycan biosynthetic process"/>
    <property type="evidence" value="ECO:0007669"/>
    <property type="project" value="UniProtKB-UniPathway"/>
</dbReference>
<dbReference type="Gene3D" id="2.40.440.10">
    <property type="entry name" value="L,D-transpeptidase catalytic domain-like"/>
    <property type="match status" value="1"/>
</dbReference>
<evidence type="ECO:0000256" key="3">
    <source>
        <dbReference type="ARBA" id="ARBA00022679"/>
    </source>
</evidence>
<dbReference type="InterPro" id="IPR036366">
    <property type="entry name" value="PGBDSf"/>
</dbReference>
<dbReference type="InterPro" id="IPR052905">
    <property type="entry name" value="LD-transpeptidase_YkuD-like"/>
</dbReference>
<dbReference type="PROSITE" id="PS52029">
    <property type="entry name" value="LD_TPASE"/>
    <property type="match status" value="1"/>
</dbReference>
<dbReference type="PANTHER" id="PTHR41533">
    <property type="entry name" value="L,D-TRANSPEPTIDASE HI_1667-RELATED"/>
    <property type="match status" value="1"/>
</dbReference>
<comment type="similarity">
    <text evidence="2">Belongs to the YkuD family.</text>
</comment>
<dbReference type="EMBL" id="FNHH01000001">
    <property type="protein sequence ID" value="SDL64497.1"/>
    <property type="molecule type" value="Genomic_DNA"/>
</dbReference>
<keyword evidence="6 7" id="KW-0961">Cell wall biogenesis/degradation</keyword>
<feature type="active site" description="Proton donor/acceptor" evidence="7">
    <location>
        <position position="450"/>
    </location>
</feature>
<dbReference type="Gene3D" id="1.10.101.10">
    <property type="entry name" value="PGBD-like superfamily/PGBD"/>
    <property type="match status" value="1"/>
</dbReference>
<dbReference type="SUPFAM" id="SSF141523">
    <property type="entry name" value="L,D-transpeptidase catalytic domain-like"/>
    <property type="match status" value="1"/>
</dbReference>
<evidence type="ECO:0000256" key="7">
    <source>
        <dbReference type="PROSITE-ProRule" id="PRU01373"/>
    </source>
</evidence>
<comment type="pathway">
    <text evidence="1 7">Cell wall biogenesis; peptidoglycan biosynthesis.</text>
</comment>
<dbReference type="InterPro" id="IPR002477">
    <property type="entry name" value="Peptidoglycan-bd-like"/>
</dbReference>
<keyword evidence="3" id="KW-0808">Transferase</keyword>
<dbReference type="GO" id="GO:0008360">
    <property type="term" value="P:regulation of cell shape"/>
    <property type="evidence" value="ECO:0007669"/>
    <property type="project" value="UniProtKB-UniRule"/>
</dbReference>
<dbReference type="STRING" id="990371.SAMN05421813_10164"/>
<feature type="active site" description="Nucleophile" evidence="7">
    <location>
        <position position="469"/>
    </location>
</feature>
<dbReference type="PANTHER" id="PTHR41533:SF2">
    <property type="entry name" value="BLR7131 PROTEIN"/>
    <property type="match status" value="1"/>
</dbReference>
<evidence type="ECO:0000256" key="4">
    <source>
        <dbReference type="ARBA" id="ARBA00022960"/>
    </source>
</evidence>
<keyword evidence="10" id="KW-1185">Reference proteome</keyword>
<dbReference type="AlphaFoldDB" id="A0A1G9LRT6"/>
<dbReference type="OrthoDB" id="9778545at2"/>
<proteinExistence type="inferred from homology"/>
<dbReference type="RefSeq" id="WP_090697436.1">
    <property type="nucleotide sequence ID" value="NZ_FNHH01000001.1"/>
</dbReference>
<evidence type="ECO:0000256" key="2">
    <source>
        <dbReference type="ARBA" id="ARBA00005992"/>
    </source>
</evidence>
<dbReference type="SUPFAM" id="SSF47090">
    <property type="entry name" value="PGBD-like"/>
    <property type="match status" value="1"/>
</dbReference>
<keyword evidence="4 7" id="KW-0133">Cell shape</keyword>
<dbReference type="Pfam" id="PF20142">
    <property type="entry name" value="Scaffold"/>
    <property type="match status" value="1"/>
</dbReference>
<dbReference type="GO" id="GO:0004180">
    <property type="term" value="F:carboxypeptidase activity"/>
    <property type="evidence" value="ECO:0007669"/>
    <property type="project" value="UniProtKB-ARBA"/>
</dbReference>
<evidence type="ECO:0000256" key="1">
    <source>
        <dbReference type="ARBA" id="ARBA00004752"/>
    </source>
</evidence>
<gene>
    <name evidence="9" type="ORF">SAMN05421813_10164</name>
</gene>
<dbReference type="GO" id="GO:0071555">
    <property type="term" value="P:cell wall organization"/>
    <property type="evidence" value="ECO:0007669"/>
    <property type="project" value="UniProtKB-UniRule"/>
</dbReference>